<gene>
    <name evidence="5" type="ORF">GIB67_015208</name>
</gene>
<dbReference type="GO" id="GO:0004565">
    <property type="term" value="F:beta-galactosidase activity"/>
    <property type="evidence" value="ECO:0007669"/>
    <property type="project" value="UniProtKB-EC"/>
</dbReference>
<dbReference type="AlphaFoldDB" id="A0A7J7MSW1"/>
<evidence type="ECO:0000256" key="3">
    <source>
        <dbReference type="ARBA" id="ARBA00012756"/>
    </source>
</evidence>
<sequence length="133" mass="15198">GRSNADLWSEYFGFGVSLELDEYHEGTNFGRTSGGTYITTSYDYDIPLDKFGNLNQPKWGYLKQLHLHLKSMEKSLTSEDILSTDFRNSVTVNTQTSVIVKKLNKAEEESLALNWVWRLENNKDTALKGWVLA</sequence>
<dbReference type="PANTHER" id="PTHR23421">
    <property type="entry name" value="BETA-GALACTOSIDASE RELATED"/>
    <property type="match status" value="1"/>
</dbReference>
<proteinExistence type="inferred from homology"/>
<dbReference type="GO" id="GO:0005975">
    <property type="term" value="P:carbohydrate metabolic process"/>
    <property type="evidence" value="ECO:0007669"/>
    <property type="project" value="InterPro"/>
</dbReference>
<dbReference type="InterPro" id="IPR017853">
    <property type="entry name" value="GH"/>
</dbReference>
<comment type="catalytic activity">
    <reaction evidence="1">
        <text>Hydrolysis of terminal non-reducing beta-D-galactose residues in beta-D-galactosides.</text>
        <dbReference type="EC" id="3.2.1.23"/>
    </reaction>
</comment>
<dbReference type="Gene3D" id="2.60.120.260">
    <property type="entry name" value="Galactose-binding domain-like"/>
    <property type="match status" value="1"/>
</dbReference>
<dbReference type="Proteomes" id="UP000541444">
    <property type="component" value="Unassembled WGS sequence"/>
</dbReference>
<evidence type="ECO:0000313" key="6">
    <source>
        <dbReference type="Proteomes" id="UP000541444"/>
    </source>
</evidence>
<dbReference type="OrthoDB" id="1917949at2759"/>
<reference evidence="5 6" key="1">
    <citation type="journal article" date="2020" name="IScience">
        <title>Genome Sequencing of the Endangered Kingdonia uniflora (Circaeasteraceae, Ranunculales) Reveals Potential Mechanisms of Evolutionary Specialization.</title>
        <authorList>
            <person name="Sun Y."/>
            <person name="Deng T."/>
            <person name="Zhang A."/>
            <person name="Moore M.J."/>
            <person name="Landis J.B."/>
            <person name="Lin N."/>
            <person name="Zhang H."/>
            <person name="Zhang X."/>
            <person name="Huang J."/>
            <person name="Zhang X."/>
            <person name="Sun H."/>
            <person name="Wang H."/>
        </authorList>
    </citation>
    <scope>NUCLEOTIDE SEQUENCE [LARGE SCALE GENOMIC DNA]</scope>
    <source>
        <strain evidence="5">TB1705</strain>
        <tissue evidence="5">Leaf</tissue>
    </source>
</reference>
<accession>A0A7J7MSW1</accession>
<feature type="non-terminal residue" evidence="5">
    <location>
        <position position="1"/>
    </location>
</feature>
<evidence type="ECO:0000313" key="5">
    <source>
        <dbReference type="EMBL" id="KAF6157892.1"/>
    </source>
</evidence>
<comment type="caution">
    <text evidence="5">The sequence shown here is derived from an EMBL/GenBank/DDBJ whole genome shotgun (WGS) entry which is preliminary data.</text>
</comment>
<dbReference type="EC" id="3.2.1.23" evidence="3"/>
<evidence type="ECO:0000256" key="1">
    <source>
        <dbReference type="ARBA" id="ARBA00001412"/>
    </source>
</evidence>
<organism evidence="5 6">
    <name type="scientific">Kingdonia uniflora</name>
    <dbReference type="NCBI Taxonomy" id="39325"/>
    <lineage>
        <taxon>Eukaryota</taxon>
        <taxon>Viridiplantae</taxon>
        <taxon>Streptophyta</taxon>
        <taxon>Embryophyta</taxon>
        <taxon>Tracheophyta</taxon>
        <taxon>Spermatophyta</taxon>
        <taxon>Magnoliopsida</taxon>
        <taxon>Ranunculales</taxon>
        <taxon>Circaeasteraceae</taxon>
        <taxon>Kingdonia</taxon>
    </lineage>
</organism>
<dbReference type="InterPro" id="IPR031330">
    <property type="entry name" value="Gly_Hdrlase_35_cat"/>
</dbReference>
<evidence type="ECO:0000256" key="2">
    <source>
        <dbReference type="ARBA" id="ARBA00009809"/>
    </source>
</evidence>
<dbReference type="SUPFAM" id="SSF51445">
    <property type="entry name" value="(Trans)glycosidases"/>
    <property type="match status" value="1"/>
</dbReference>
<comment type="similarity">
    <text evidence="2">Belongs to the glycosyl hydrolase 35 family.</text>
</comment>
<feature type="domain" description="Glycoside hydrolase 35 catalytic" evidence="4">
    <location>
        <begin position="17"/>
        <end position="66"/>
    </location>
</feature>
<dbReference type="EMBL" id="JACGCM010001245">
    <property type="protein sequence ID" value="KAF6157892.1"/>
    <property type="molecule type" value="Genomic_DNA"/>
</dbReference>
<dbReference type="InterPro" id="IPR001944">
    <property type="entry name" value="Glycoside_Hdrlase_35"/>
</dbReference>
<name>A0A7J7MSW1_9MAGN</name>
<keyword evidence="6" id="KW-1185">Reference proteome</keyword>
<dbReference type="PRINTS" id="PR00742">
    <property type="entry name" value="GLHYDRLASE35"/>
</dbReference>
<dbReference type="Pfam" id="PF01301">
    <property type="entry name" value="Glyco_hydro_35"/>
    <property type="match status" value="1"/>
</dbReference>
<protein>
    <recommendedName>
        <fullName evidence="3">beta-galactosidase</fullName>
        <ecNumber evidence="3">3.2.1.23</ecNumber>
    </recommendedName>
</protein>
<evidence type="ECO:0000259" key="4">
    <source>
        <dbReference type="Pfam" id="PF01301"/>
    </source>
</evidence>